<dbReference type="HOGENOM" id="CLU_099773_0_0_9"/>
<name>M1MC87_9CLOT</name>
<keyword evidence="1" id="KW-0812">Transmembrane</keyword>
<feature type="transmembrane region" description="Helical" evidence="1">
    <location>
        <begin position="171"/>
        <end position="188"/>
    </location>
</feature>
<dbReference type="Pfam" id="PF04854">
    <property type="entry name" value="DUF624"/>
    <property type="match status" value="1"/>
</dbReference>
<dbReference type="KEGG" id="csr:Cspa_c17690"/>
<feature type="transmembrane region" description="Helical" evidence="1">
    <location>
        <begin position="50"/>
        <end position="70"/>
    </location>
</feature>
<dbReference type="AlphaFoldDB" id="M1MC87"/>
<keyword evidence="1" id="KW-1133">Transmembrane helix</keyword>
<dbReference type="RefSeq" id="WP_015391860.1">
    <property type="nucleotide sequence ID" value="NC_020291.1"/>
</dbReference>
<dbReference type="EMBL" id="CP004121">
    <property type="protein sequence ID" value="AGF55539.1"/>
    <property type="molecule type" value="Genomic_DNA"/>
</dbReference>
<evidence type="ECO:0000256" key="1">
    <source>
        <dbReference type="SAM" id="Phobius"/>
    </source>
</evidence>
<feature type="transmembrane region" description="Helical" evidence="1">
    <location>
        <begin position="99"/>
        <end position="116"/>
    </location>
</feature>
<gene>
    <name evidence="2" type="ORF">Cspa_c17690</name>
</gene>
<organism evidence="2 3">
    <name type="scientific">Clostridium saccharoperbutylacetonicum N1-4(HMT)</name>
    <dbReference type="NCBI Taxonomy" id="931276"/>
    <lineage>
        <taxon>Bacteria</taxon>
        <taxon>Bacillati</taxon>
        <taxon>Bacillota</taxon>
        <taxon>Clostridia</taxon>
        <taxon>Eubacteriales</taxon>
        <taxon>Clostridiaceae</taxon>
        <taxon>Clostridium</taxon>
    </lineage>
</organism>
<feature type="transmembrane region" description="Helical" evidence="1">
    <location>
        <begin position="194"/>
        <end position="211"/>
    </location>
</feature>
<keyword evidence="3" id="KW-1185">Reference proteome</keyword>
<dbReference type="PATRIC" id="fig|931276.5.peg.1747"/>
<proteinExistence type="predicted"/>
<reference evidence="2 3" key="1">
    <citation type="submission" date="2013-02" db="EMBL/GenBank/DDBJ databases">
        <title>Genome sequence of Clostridium saccharoperbutylacetonicum N1-4(HMT).</title>
        <authorList>
            <person name="Poehlein A."/>
            <person name="Daniel R."/>
        </authorList>
    </citation>
    <scope>NUCLEOTIDE SEQUENCE [LARGE SCALE GENOMIC DNA]</scope>
    <source>
        <strain evidence="3">N1-4(HMT)</strain>
    </source>
</reference>
<feature type="transmembrane region" description="Helical" evidence="1">
    <location>
        <begin position="128"/>
        <end position="150"/>
    </location>
</feature>
<sequence>MNNIEYKENIIFTAFNYIAWFVLGNLYFLAANVLFIGYNIIFGIDMSSNISILGFITLIPMGPALTALCASMGKIIREKDINITSYYIKAYKTNFKQSLQLWCAELVILFISYINLNLSVKEGILSEFAILFIAICVFTVIIGTIAFPIISRFNFTTIDVVKIAFIYSIKRIHVTIINIIALLIGFFFIYMLPITVFLCLNSLICFVIMFNNKNIITEIEKELASNQQ</sequence>
<dbReference type="Proteomes" id="UP000011728">
    <property type="component" value="Chromosome"/>
</dbReference>
<dbReference type="InterPro" id="IPR006938">
    <property type="entry name" value="DUF624"/>
</dbReference>
<accession>M1MC87</accession>
<keyword evidence="1" id="KW-0472">Membrane</keyword>
<evidence type="ECO:0000313" key="3">
    <source>
        <dbReference type="Proteomes" id="UP000011728"/>
    </source>
</evidence>
<feature type="transmembrane region" description="Helical" evidence="1">
    <location>
        <begin position="12"/>
        <end position="38"/>
    </location>
</feature>
<dbReference type="eggNOG" id="COG5578">
    <property type="taxonomic scope" value="Bacteria"/>
</dbReference>
<protein>
    <submittedName>
        <fullName evidence="2">Uncharacterized protein</fullName>
    </submittedName>
</protein>
<evidence type="ECO:0000313" key="2">
    <source>
        <dbReference type="EMBL" id="AGF55539.1"/>
    </source>
</evidence>